<dbReference type="NCBIfam" id="TIGR02165">
    <property type="entry name" value="cas5_6_GSU0054"/>
    <property type="match status" value="1"/>
</dbReference>
<sequence>MALTFSVQFVAGMYSGHHEDHVVFPPSPARLVAALLAAAHRLPEVEDARAILSEICAAADPLIVVPPAYAGGSGETYMQPITATPGGKKANQKVFEGPQRIMRQRGGKIRKRSSGHFVVTGDLYFVWEQLDINDEQLALVQQLANDVGYFGRESDLVVISAGRTSKVDLIRECANSHEFYSPMPRGGKQLRVLSPGFLSWLDDRYASTFGEDARVTIPVDHRVRTASYAPAAVVPNNDSVLVPLAFRRPLPLEQALKYAKSVRGEGGVAAFPLTRSGNRYLDGSAVGLGVVTTGGVVLDPSFDTEVLGENTGAITLQPSYWLRPAQVWMAAVPFIGHPDKWVATQQILAAVPDAEILEMSAAPVRAGQQHVPTLPTQRAWHLVLRTPDVVHGPLLLDPKHGTGVCLPDYRAKEAQS</sequence>
<protein>
    <submittedName>
        <fullName evidence="1">Type I-U CRISPR-associated protein Cas5/Cas6</fullName>
    </submittedName>
</protein>
<comment type="caution">
    <text evidence="1">The sequence shown here is derived from an EMBL/GenBank/DDBJ whole genome shotgun (WGS) entry which is preliminary data.</text>
</comment>
<dbReference type="Proteomes" id="UP001205920">
    <property type="component" value="Unassembled WGS sequence"/>
</dbReference>
<name>A0AAW5HVZ8_9CORY</name>
<keyword evidence="2" id="KW-1185">Reference proteome</keyword>
<gene>
    <name evidence="1" type="primary">cas5u6u</name>
    <name evidence="1" type="ORF">JMN37_06540</name>
</gene>
<evidence type="ECO:0000313" key="2">
    <source>
        <dbReference type="Proteomes" id="UP001205920"/>
    </source>
</evidence>
<dbReference type="InterPro" id="IPR019089">
    <property type="entry name" value="Cas_GSU0054"/>
</dbReference>
<dbReference type="RefSeq" id="WP_071573898.1">
    <property type="nucleotide sequence ID" value="NZ_JAEUWV010000007.1"/>
</dbReference>
<organism evidence="1 2">
    <name type="scientific">Corynebacterium lipophilum</name>
    <dbReference type="NCBI Taxonomy" id="2804918"/>
    <lineage>
        <taxon>Bacteria</taxon>
        <taxon>Bacillati</taxon>
        <taxon>Actinomycetota</taxon>
        <taxon>Actinomycetes</taxon>
        <taxon>Mycobacteriales</taxon>
        <taxon>Corynebacteriaceae</taxon>
        <taxon>Corynebacterium</taxon>
    </lineage>
</organism>
<evidence type="ECO:0000313" key="1">
    <source>
        <dbReference type="EMBL" id="MCO6394633.1"/>
    </source>
</evidence>
<dbReference type="AlphaFoldDB" id="A0AAW5HVZ8"/>
<dbReference type="EMBL" id="JAEUWV010000007">
    <property type="protein sequence ID" value="MCO6394633.1"/>
    <property type="molecule type" value="Genomic_DNA"/>
</dbReference>
<proteinExistence type="predicted"/>
<reference evidence="1 2" key="1">
    <citation type="submission" date="2021-01" db="EMBL/GenBank/DDBJ databases">
        <title>Identification and Characterization of Corynebacterium sp.</title>
        <authorList>
            <person name="Luo Q."/>
            <person name="Qu P."/>
            <person name="Chen Q."/>
        </authorList>
    </citation>
    <scope>NUCLEOTIDE SEQUENCE [LARGE SCALE GENOMIC DNA]</scope>
    <source>
        <strain evidence="1 2">MC-18</strain>
    </source>
</reference>
<accession>A0AAW5HVZ8</accession>